<dbReference type="eggNOG" id="COG4769">
    <property type="taxonomic scope" value="Bacteria"/>
</dbReference>
<sequence>MSLAGSFASNLAQLMVISLLLKSTKTFLLFNVMVGLGMISASVNAFIASRMGGIVFENYSGFFFTKEKGADETPGNRV</sequence>
<dbReference type="STRING" id="309803.CTN_1138"/>
<reference evidence="2 3" key="1">
    <citation type="journal article" date="2009" name="Biosci. Biotechnol. Biochem.">
        <title>WeGAS: a web-based microbial genome annotation system.</title>
        <authorList>
            <person name="Lee D."/>
            <person name="Seo H."/>
            <person name="Park C."/>
            <person name="Park K."/>
        </authorList>
    </citation>
    <scope>NUCLEOTIDE SEQUENCE [LARGE SCALE GENOMIC DNA]</scope>
    <source>
        <strain evidence="3">ATCC 49049 / DSM 4359 / NBRC 107923 / NS-E</strain>
    </source>
</reference>
<organism evidence="2 3">
    <name type="scientific">Thermotoga neapolitana (strain ATCC 49049 / DSM 4359 / NBRC 107923 / NS-E)</name>
    <dbReference type="NCBI Taxonomy" id="309803"/>
    <lineage>
        <taxon>Bacteria</taxon>
        <taxon>Thermotogati</taxon>
        <taxon>Thermotogota</taxon>
        <taxon>Thermotogae</taxon>
        <taxon>Thermotogales</taxon>
        <taxon>Thermotogaceae</taxon>
        <taxon>Thermotoga</taxon>
    </lineage>
</organism>
<feature type="transmembrane region" description="Helical" evidence="1">
    <location>
        <begin position="27"/>
        <end position="47"/>
    </location>
</feature>
<dbReference type="Pfam" id="PF07456">
    <property type="entry name" value="Hpre_diP_synt_I"/>
    <property type="match status" value="1"/>
</dbReference>
<evidence type="ECO:0000256" key="1">
    <source>
        <dbReference type="SAM" id="Phobius"/>
    </source>
</evidence>
<keyword evidence="1" id="KW-1133">Transmembrane helix</keyword>
<proteinExistence type="predicted"/>
<dbReference type="KEGG" id="tna:CTN_1138"/>
<protein>
    <submittedName>
        <fullName evidence="2">Heptaprenyl diphosphate synthase component I</fullName>
    </submittedName>
</protein>
<keyword evidence="3" id="KW-1185">Reference proteome</keyword>
<gene>
    <name evidence="2" type="ordered locus">CTN_1138</name>
</gene>
<keyword evidence="1" id="KW-0472">Membrane</keyword>
<evidence type="ECO:0000313" key="3">
    <source>
        <dbReference type="Proteomes" id="UP000000445"/>
    </source>
</evidence>
<dbReference type="AlphaFoldDB" id="B9K8N1"/>
<keyword evidence="1" id="KW-0812">Transmembrane</keyword>
<dbReference type="Proteomes" id="UP000000445">
    <property type="component" value="Chromosome"/>
</dbReference>
<dbReference type="HOGENOM" id="CLU_2620903_0_0_0"/>
<dbReference type="InterPro" id="IPR010898">
    <property type="entry name" value="Hpre_diP_synth_I"/>
</dbReference>
<accession>B9K8N1</accession>
<evidence type="ECO:0000313" key="2">
    <source>
        <dbReference type="EMBL" id="ACM23314.1"/>
    </source>
</evidence>
<dbReference type="EMBL" id="CP000916">
    <property type="protein sequence ID" value="ACM23314.1"/>
    <property type="molecule type" value="Genomic_DNA"/>
</dbReference>
<name>B9K8N1_THENN</name>